<accession>A0ABP4W6P6</accession>
<dbReference type="PROSITE" id="PS51257">
    <property type="entry name" value="PROKAR_LIPOPROTEIN"/>
    <property type="match status" value="1"/>
</dbReference>
<dbReference type="InterPro" id="IPR028081">
    <property type="entry name" value="Leu-bd"/>
</dbReference>
<feature type="chain" id="PRO_5047319354" description="Leucine-binding protein domain-containing protein" evidence="3">
    <location>
        <begin position="24"/>
        <end position="412"/>
    </location>
</feature>
<dbReference type="PANTHER" id="PTHR47235:SF1">
    <property type="entry name" value="BLR6548 PROTEIN"/>
    <property type="match status" value="1"/>
</dbReference>
<dbReference type="Gene3D" id="3.40.50.2300">
    <property type="match status" value="2"/>
</dbReference>
<name>A0ABP4W6P6_9ACTN</name>
<comment type="similarity">
    <text evidence="1">Belongs to the leucine-binding protein family.</text>
</comment>
<evidence type="ECO:0000259" key="4">
    <source>
        <dbReference type="Pfam" id="PF13458"/>
    </source>
</evidence>
<dbReference type="Pfam" id="PF13458">
    <property type="entry name" value="Peripla_BP_6"/>
    <property type="match status" value="1"/>
</dbReference>
<evidence type="ECO:0000313" key="5">
    <source>
        <dbReference type="EMBL" id="GAA1746494.1"/>
    </source>
</evidence>
<evidence type="ECO:0000256" key="3">
    <source>
        <dbReference type="SAM" id="SignalP"/>
    </source>
</evidence>
<protein>
    <recommendedName>
        <fullName evidence="4">Leucine-binding protein domain-containing protein</fullName>
    </recommendedName>
</protein>
<evidence type="ECO:0000313" key="6">
    <source>
        <dbReference type="Proteomes" id="UP001501057"/>
    </source>
</evidence>
<reference evidence="6" key="1">
    <citation type="journal article" date="2019" name="Int. J. Syst. Evol. Microbiol.">
        <title>The Global Catalogue of Microorganisms (GCM) 10K type strain sequencing project: providing services to taxonomists for standard genome sequencing and annotation.</title>
        <authorList>
            <consortium name="The Broad Institute Genomics Platform"/>
            <consortium name="The Broad Institute Genome Sequencing Center for Infectious Disease"/>
            <person name="Wu L."/>
            <person name="Ma J."/>
        </authorList>
    </citation>
    <scope>NUCLEOTIDE SEQUENCE [LARGE SCALE GENOMIC DNA]</scope>
    <source>
        <strain evidence="6">JCM 13518</strain>
    </source>
</reference>
<evidence type="ECO:0000256" key="1">
    <source>
        <dbReference type="ARBA" id="ARBA00010062"/>
    </source>
</evidence>
<comment type="caution">
    <text evidence="5">The sequence shown here is derived from an EMBL/GenBank/DDBJ whole genome shotgun (WGS) entry which is preliminary data.</text>
</comment>
<sequence length="412" mass="42802">MKNKLAVALAAASLLLAACGSSSDDDSALEGEKATGDPIVFGVQAPTKGAAAYPQTGYGAEAAEWYVNNVMGGVNGRPIELSLCAGDGSPETAINCANKHVSDDVPFVLDAYDQAITGAVPILASAGIPIIGTLSGSGVADKAEYGQAFYFTGPTEVSALGSMSVLEDLGKEKVTLAVNEAPTSHTYVDSLVKPIADSLGIDFSVQYPPATGANFNVVAASQISEDPDAAGVISLPEDGCTALFQALRQQGFDGTIFAGSCSQFIETLGTDAAGAVVQPRLWVPLSKDNAPDKIAEQLDIFESSMEEVGYGEELSARSLYSFAGVINMVNVMETIDGDITKESIVEAMKGLVDFETFAGPTVTCDGEQWTGLPTSCSRQAIFFEVQDDGTLAPVNDTETGYIELDPSLVPTK</sequence>
<feature type="signal peptide" evidence="3">
    <location>
        <begin position="1"/>
        <end position="23"/>
    </location>
</feature>
<dbReference type="InterPro" id="IPR028082">
    <property type="entry name" value="Peripla_BP_I"/>
</dbReference>
<evidence type="ECO:0000256" key="2">
    <source>
        <dbReference type="ARBA" id="ARBA00022729"/>
    </source>
</evidence>
<dbReference type="PANTHER" id="PTHR47235">
    <property type="entry name" value="BLR6548 PROTEIN"/>
    <property type="match status" value="1"/>
</dbReference>
<organism evidence="5 6">
    <name type="scientific">Aeromicrobium alkaliterrae</name>
    <dbReference type="NCBI Taxonomy" id="302168"/>
    <lineage>
        <taxon>Bacteria</taxon>
        <taxon>Bacillati</taxon>
        <taxon>Actinomycetota</taxon>
        <taxon>Actinomycetes</taxon>
        <taxon>Propionibacteriales</taxon>
        <taxon>Nocardioidaceae</taxon>
        <taxon>Aeromicrobium</taxon>
    </lineage>
</organism>
<gene>
    <name evidence="5" type="ORF">GCM10009710_28210</name>
</gene>
<dbReference type="Proteomes" id="UP001501057">
    <property type="component" value="Unassembled WGS sequence"/>
</dbReference>
<dbReference type="SUPFAM" id="SSF53822">
    <property type="entry name" value="Periplasmic binding protein-like I"/>
    <property type="match status" value="1"/>
</dbReference>
<proteinExistence type="inferred from homology"/>
<dbReference type="EMBL" id="BAAAME010000005">
    <property type="protein sequence ID" value="GAA1746494.1"/>
    <property type="molecule type" value="Genomic_DNA"/>
</dbReference>
<keyword evidence="6" id="KW-1185">Reference proteome</keyword>
<dbReference type="RefSeq" id="WP_344202766.1">
    <property type="nucleotide sequence ID" value="NZ_BAAAME010000005.1"/>
</dbReference>
<keyword evidence="2 3" id="KW-0732">Signal</keyword>
<feature type="domain" description="Leucine-binding protein" evidence="4">
    <location>
        <begin position="38"/>
        <end position="365"/>
    </location>
</feature>